<dbReference type="AlphaFoldDB" id="A0A9P7JYI9"/>
<dbReference type="EMBL" id="JABBWM010000008">
    <property type="protein sequence ID" value="KAG2115281.1"/>
    <property type="molecule type" value="Genomic_DNA"/>
</dbReference>
<evidence type="ECO:0000313" key="2">
    <source>
        <dbReference type="Proteomes" id="UP000823399"/>
    </source>
</evidence>
<gene>
    <name evidence="1" type="ORF">F5147DRAFT_769737</name>
</gene>
<dbReference type="RefSeq" id="XP_041296998.1">
    <property type="nucleotide sequence ID" value="XM_041441065.1"/>
</dbReference>
<sequence>MLSATQHRVLPDPCTIQQAVNAAQRKLAVPHLSQVSHTIGPEIMIPMSWQGSSMTLLSFAGPIVIPPSNFAGSIRYSLHHAAYATECKHLGKIVYAASLTETILLKITAVYEGAGACKKCGVVIGNICEGKKGIDTQIDAPGLIKLALETVVCEE</sequence>
<proteinExistence type="predicted"/>
<name>A0A9P7JYI9_9AGAM</name>
<evidence type="ECO:0000313" key="1">
    <source>
        <dbReference type="EMBL" id="KAG2115281.1"/>
    </source>
</evidence>
<dbReference type="OrthoDB" id="2675751at2759"/>
<dbReference type="GeneID" id="64703324"/>
<dbReference type="Proteomes" id="UP000823399">
    <property type="component" value="Unassembled WGS sequence"/>
</dbReference>
<accession>A0A9P7JYI9</accession>
<organism evidence="1 2">
    <name type="scientific">Suillus discolor</name>
    <dbReference type="NCBI Taxonomy" id="1912936"/>
    <lineage>
        <taxon>Eukaryota</taxon>
        <taxon>Fungi</taxon>
        <taxon>Dikarya</taxon>
        <taxon>Basidiomycota</taxon>
        <taxon>Agaricomycotina</taxon>
        <taxon>Agaricomycetes</taxon>
        <taxon>Agaricomycetidae</taxon>
        <taxon>Boletales</taxon>
        <taxon>Suillineae</taxon>
        <taxon>Suillaceae</taxon>
        <taxon>Suillus</taxon>
    </lineage>
</organism>
<keyword evidence="2" id="KW-1185">Reference proteome</keyword>
<comment type="caution">
    <text evidence="1">The sequence shown here is derived from an EMBL/GenBank/DDBJ whole genome shotgun (WGS) entry which is preliminary data.</text>
</comment>
<reference evidence="1" key="1">
    <citation type="journal article" date="2020" name="New Phytol.">
        <title>Comparative genomics reveals dynamic genome evolution in host specialist ectomycorrhizal fungi.</title>
        <authorList>
            <person name="Lofgren L.A."/>
            <person name="Nguyen N.H."/>
            <person name="Vilgalys R."/>
            <person name="Ruytinx J."/>
            <person name="Liao H.L."/>
            <person name="Branco S."/>
            <person name="Kuo A."/>
            <person name="LaButti K."/>
            <person name="Lipzen A."/>
            <person name="Andreopoulos W."/>
            <person name="Pangilinan J."/>
            <person name="Riley R."/>
            <person name="Hundley H."/>
            <person name="Na H."/>
            <person name="Barry K."/>
            <person name="Grigoriev I.V."/>
            <person name="Stajich J.E."/>
            <person name="Kennedy P.G."/>
        </authorList>
    </citation>
    <scope>NUCLEOTIDE SEQUENCE</scope>
    <source>
        <strain evidence="1">FC423</strain>
    </source>
</reference>
<protein>
    <submittedName>
        <fullName evidence="1">Uncharacterized protein</fullName>
    </submittedName>
</protein>